<dbReference type="Proteomes" id="UP000000763">
    <property type="component" value="Chromosome 7"/>
</dbReference>
<name>Q6YZR4_ORYSJ</name>
<accession>Q6YZR4</accession>
<feature type="compositionally biased region" description="Basic and acidic residues" evidence="1">
    <location>
        <begin position="38"/>
        <end position="48"/>
    </location>
</feature>
<dbReference type="EMBL" id="AP005515">
    <property type="protein sequence ID" value="BAC84370.1"/>
    <property type="molecule type" value="Genomic_DNA"/>
</dbReference>
<evidence type="ECO:0000256" key="1">
    <source>
        <dbReference type="SAM" id="MobiDB-lite"/>
    </source>
</evidence>
<organism evidence="2 3">
    <name type="scientific">Oryza sativa subsp. japonica</name>
    <name type="common">Rice</name>
    <dbReference type="NCBI Taxonomy" id="39947"/>
    <lineage>
        <taxon>Eukaryota</taxon>
        <taxon>Viridiplantae</taxon>
        <taxon>Streptophyta</taxon>
        <taxon>Embryophyta</taxon>
        <taxon>Tracheophyta</taxon>
        <taxon>Spermatophyta</taxon>
        <taxon>Magnoliopsida</taxon>
        <taxon>Liliopsida</taxon>
        <taxon>Poales</taxon>
        <taxon>Poaceae</taxon>
        <taxon>BOP clade</taxon>
        <taxon>Oryzoideae</taxon>
        <taxon>Oryzeae</taxon>
        <taxon>Oryzinae</taxon>
        <taxon>Oryza</taxon>
        <taxon>Oryza sativa</taxon>
    </lineage>
</organism>
<evidence type="ECO:0000313" key="3">
    <source>
        <dbReference type="Proteomes" id="UP000000763"/>
    </source>
</evidence>
<feature type="region of interest" description="Disordered" evidence="1">
    <location>
        <begin position="23"/>
        <end position="74"/>
    </location>
</feature>
<proteinExistence type="predicted"/>
<reference evidence="3" key="2">
    <citation type="journal article" date="2008" name="Nucleic Acids Res.">
        <title>The rice annotation project database (RAP-DB): 2008 update.</title>
        <authorList>
            <consortium name="The rice annotation project (RAP)"/>
        </authorList>
    </citation>
    <scope>GENOME REANNOTATION</scope>
    <source>
        <strain evidence="3">cv. Nipponbare</strain>
    </source>
</reference>
<sequence length="74" mass="8529">MEKTERERREELELRVLARHKKEERAEYQARKLARAQRAKDAGSEAARKGKYPCSGQHHSTGILDGTDEVYSSE</sequence>
<gene>
    <name evidence="2" type="primary">OSJNBa0064M11.22</name>
</gene>
<evidence type="ECO:0000313" key="2">
    <source>
        <dbReference type="EMBL" id="BAC84370.1"/>
    </source>
</evidence>
<protein>
    <submittedName>
        <fullName evidence="2">Uncharacterized protein</fullName>
    </submittedName>
</protein>
<dbReference type="AlphaFoldDB" id="Q6YZR4"/>
<reference evidence="3" key="1">
    <citation type="journal article" date="2005" name="Nature">
        <title>The map-based sequence of the rice genome.</title>
        <authorList>
            <consortium name="International rice genome sequencing project (IRGSP)"/>
            <person name="Matsumoto T."/>
            <person name="Wu J."/>
            <person name="Kanamori H."/>
            <person name="Katayose Y."/>
            <person name="Fujisawa M."/>
            <person name="Namiki N."/>
            <person name="Mizuno H."/>
            <person name="Yamamoto K."/>
            <person name="Antonio B.A."/>
            <person name="Baba T."/>
            <person name="Sakata K."/>
            <person name="Nagamura Y."/>
            <person name="Aoki H."/>
            <person name="Arikawa K."/>
            <person name="Arita K."/>
            <person name="Bito T."/>
            <person name="Chiden Y."/>
            <person name="Fujitsuka N."/>
            <person name="Fukunaka R."/>
            <person name="Hamada M."/>
            <person name="Harada C."/>
            <person name="Hayashi A."/>
            <person name="Hijishita S."/>
            <person name="Honda M."/>
            <person name="Hosokawa S."/>
            <person name="Ichikawa Y."/>
            <person name="Idonuma A."/>
            <person name="Iijima M."/>
            <person name="Ikeda M."/>
            <person name="Ikeno M."/>
            <person name="Ito K."/>
            <person name="Ito S."/>
            <person name="Ito T."/>
            <person name="Ito Y."/>
            <person name="Ito Y."/>
            <person name="Iwabuchi A."/>
            <person name="Kamiya K."/>
            <person name="Karasawa W."/>
            <person name="Kurita K."/>
            <person name="Katagiri S."/>
            <person name="Kikuta A."/>
            <person name="Kobayashi H."/>
            <person name="Kobayashi N."/>
            <person name="Machita K."/>
            <person name="Maehara T."/>
            <person name="Masukawa M."/>
            <person name="Mizubayashi T."/>
            <person name="Mukai Y."/>
            <person name="Nagasaki H."/>
            <person name="Nagata Y."/>
            <person name="Naito S."/>
            <person name="Nakashima M."/>
            <person name="Nakama Y."/>
            <person name="Nakamichi Y."/>
            <person name="Nakamura M."/>
            <person name="Meguro A."/>
            <person name="Negishi M."/>
            <person name="Ohta I."/>
            <person name="Ohta T."/>
            <person name="Okamoto M."/>
            <person name="Ono N."/>
            <person name="Saji S."/>
            <person name="Sakaguchi M."/>
            <person name="Sakai K."/>
            <person name="Shibata M."/>
            <person name="Shimokawa T."/>
            <person name="Song J."/>
            <person name="Takazaki Y."/>
            <person name="Terasawa K."/>
            <person name="Tsugane M."/>
            <person name="Tsuji K."/>
            <person name="Ueda S."/>
            <person name="Waki K."/>
            <person name="Yamagata H."/>
            <person name="Yamamoto M."/>
            <person name="Yamamoto S."/>
            <person name="Yamane H."/>
            <person name="Yoshiki S."/>
            <person name="Yoshihara R."/>
            <person name="Yukawa K."/>
            <person name="Zhong H."/>
            <person name="Yano M."/>
            <person name="Yuan Q."/>
            <person name="Ouyang S."/>
            <person name="Liu J."/>
            <person name="Jones K.M."/>
            <person name="Gansberger K."/>
            <person name="Moffat K."/>
            <person name="Hill J."/>
            <person name="Bera J."/>
            <person name="Fadrosh D."/>
            <person name="Jin S."/>
            <person name="Johri S."/>
            <person name="Kim M."/>
            <person name="Overton L."/>
            <person name="Reardon M."/>
            <person name="Tsitrin T."/>
            <person name="Vuong H."/>
            <person name="Weaver B."/>
            <person name="Ciecko A."/>
            <person name="Tallon L."/>
            <person name="Jackson J."/>
            <person name="Pai G."/>
            <person name="Aken S.V."/>
            <person name="Utterback T."/>
            <person name="Reidmuller S."/>
            <person name="Feldblyum T."/>
            <person name="Hsiao J."/>
            <person name="Zismann V."/>
            <person name="Iobst S."/>
            <person name="de Vazeille A.R."/>
            <person name="Buell C.R."/>
            <person name="Ying K."/>
            <person name="Li Y."/>
            <person name="Lu T."/>
            <person name="Huang Y."/>
            <person name="Zhao Q."/>
            <person name="Feng Q."/>
            <person name="Zhang L."/>
            <person name="Zhu J."/>
            <person name="Weng Q."/>
            <person name="Mu J."/>
            <person name="Lu Y."/>
            <person name="Fan D."/>
            <person name="Liu Y."/>
            <person name="Guan J."/>
            <person name="Zhang Y."/>
            <person name="Yu S."/>
            <person name="Liu X."/>
            <person name="Zhang Y."/>
            <person name="Hong G."/>
            <person name="Han B."/>
            <person name="Choisne N."/>
            <person name="Demange N."/>
            <person name="Orjeda G."/>
            <person name="Samain S."/>
            <person name="Cattolico L."/>
            <person name="Pelletier E."/>
            <person name="Couloux A."/>
            <person name="Segurens B."/>
            <person name="Wincker P."/>
            <person name="D'Hont A."/>
            <person name="Scarpelli C."/>
            <person name="Weissenbach J."/>
            <person name="Salanoubat M."/>
            <person name="Quetier F."/>
            <person name="Yu Y."/>
            <person name="Kim H.R."/>
            <person name="Rambo T."/>
            <person name="Currie J."/>
            <person name="Collura K."/>
            <person name="Luo M."/>
            <person name="Yang T."/>
            <person name="Ammiraju J.S.S."/>
            <person name="Engler F."/>
            <person name="Soderlund C."/>
            <person name="Wing R.A."/>
            <person name="Palmer L.E."/>
            <person name="de la Bastide M."/>
            <person name="Spiegel L."/>
            <person name="Nascimento L."/>
            <person name="Zutavern T."/>
            <person name="O'Shaughnessy A."/>
            <person name="Dike S."/>
            <person name="Dedhia N."/>
            <person name="Preston R."/>
            <person name="Balija V."/>
            <person name="McCombie W.R."/>
            <person name="Chow T."/>
            <person name="Chen H."/>
            <person name="Chung M."/>
            <person name="Chen C."/>
            <person name="Shaw J."/>
            <person name="Wu H."/>
            <person name="Hsiao K."/>
            <person name="Chao Y."/>
            <person name="Chu M."/>
            <person name="Cheng C."/>
            <person name="Hour A."/>
            <person name="Lee P."/>
            <person name="Lin S."/>
            <person name="Lin Y."/>
            <person name="Liou J."/>
            <person name="Liu S."/>
            <person name="Hsing Y."/>
            <person name="Raghuvanshi S."/>
            <person name="Mohanty A."/>
            <person name="Bharti A.K."/>
            <person name="Gaur A."/>
            <person name="Gupta V."/>
            <person name="Kumar D."/>
            <person name="Ravi V."/>
            <person name="Vij S."/>
            <person name="Kapur A."/>
            <person name="Khurana P."/>
            <person name="Khurana P."/>
            <person name="Khurana J.P."/>
            <person name="Tyagi A.K."/>
            <person name="Gaikwad K."/>
            <person name="Singh A."/>
            <person name="Dalal V."/>
            <person name="Srivastava S."/>
            <person name="Dixit A."/>
            <person name="Pal A.K."/>
            <person name="Ghazi I.A."/>
            <person name="Yadav M."/>
            <person name="Pandit A."/>
            <person name="Bhargava A."/>
            <person name="Sureshbabu K."/>
            <person name="Batra K."/>
            <person name="Sharma T.R."/>
            <person name="Mohapatra T."/>
            <person name="Singh N.K."/>
            <person name="Messing J."/>
            <person name="Nelson A.B."/>
            <person name="Fuks G."/>
            <person name="Kavchok S."/>
            <person name="Keizer G."/>
            <person name="Linton E."/>
            <person name="Llaca V."/>
            <person name="Song R."/>
            <person name="Tanyolac B."/>
            <person name="Young S."/>
            <person name="Ho-Il K."/>
            <person name="Hahn J.H."/>
            <person name="Sangsakoo G."/>
            <person name="Vanavichit A."/>
            <person name="de Mattos Luiz.A.T."/>
            <person name="Zimmer P.D."/>
            <person name="Malone G."/>
            <person name="Dellagostin O."/>
            <person name="de Oliveira A.C."/>
            <person name="Bevan M."/>
            <person name="Bancroft I."/>
            <person name="Minx P."/>
            <person name="Cordum H."/>
            <person name="Wilson R."/>
            <person name="Cheng Z."/>
            <person name="Jin W."/>
            <person name="Jiang J."/>
            <person name="Leong S.A."/>
            <person name="Iwama H."/>
            <person name="Gojobori T."/>
            <person name="Itoh T."/>
            <person name="Niimura Y."/>
            <person name="Fujii Y."/>
            <person name="Habara T."/>
            <person name="Sakai H."/>
            <person name="Sato Y."/>
            <person name="Wilson G."/>
            <person name="Kumar K."/>
            <person name="McCouch S."/>
            <person name="Juretic N."/>
            <person name="Hoen D."/>
            <person name="Wright S."/>
            <person name="Bruskiewich R."/>
            <person name="Bureau T."/>
            <person name="Miyao A."/>
            <person name="Hirochika H."/>
            <person name="Nishikawa T."/>
            <person name="Kadowaki K."/>
            <person name="Sugiura M."/>
            <person name="Burr B."/>
            <person name="Sasaki T."/>
        </authorList>
    </citation>
    <scope>NUCLEOTIDE SEQUENCE [LARGE SCALE GENOMIC DNA]</scope>
    <source>
        <strain evidence="3">cv. Nipponbare</strain>
    </source>
</reference>